<evidence type="ECO:0000256" key="4">
    <source>
        <dbReference type="ARBA" id="ARBA00022833"/>
    </source>
</evidence>
<feature type="domain" description="ZAD" evidence="9">
    <location>
        <begin position="41"/>
        <end position="116"/>
    </location>
</feature>
<feature type="compositionally biased region" description="Polar residues" evidence="7">
    <location>
        <begin position="135"/>
        <end position="148"/>
    </location>
</feature>
<feature type="compositionally biased region" description="Acidic residues" evidence="7">
    <location>
        <begin position="249"/>
        <end position="265"/>
    </location>
</feature>
<evidence type="ECO:0000259" key="9">
    <source>
        <dbReference type="PROSITE" id="PS51915"/>
    </source>
</evidence>
<feature type="domain" description="C2H2-type" evidence="8">
    <location>
        <begin position="417"/>
        <end position="444"/>
    </location>
</feature>
<feature type="domain" description="C2H2-type" evidence="8">
    <location>
        <begin position="332"/>
        <end position="360"/>
    </location>
</feature>
<feature type="domain" description="C2H2-type" evidence="8">
    <location>
        <begin position="304"/>
        <end position="331"/>
    </location>
</feature>
<dbReference type="InterPro" id="IPR036236">
    <property type="entry name" value="Znf_C2H2_sf"/>
</dbReference>
<dbReference type="PANTHER" id="PTHR24409">
    <property type="entry name" value="ZINC FINGER PROTEIN 142"/>
    <property type="match status" value="1"/>
</dbReference>
<dbReference type="Gene3D" id="3.40.1800.20">
    <property type="match status" value="1"/>
</dbReference>
<dbReference type="Pfam" id="PF13894">
    <property type="entry name" value="zf-C2H2_4"/>
    <property type="match status" value="1"/>
</dbReference>
<dbReference type="PROSITE" id="PS00028">
    <property type="entry name" value="ZINC_FINGER_C2H2_1"/>
    <property type="match status" value="7"/>
</dbReference>
<evidence type="ECO:0000313" key="10">
    <source>
        <dbReference type="Proteomes" id="UP001652740"/>
    </source>
</evidence>
<dbReference type="RefSeq" id="XP_052756518.1">
    <property type="nucleotide sequence ID" value="XM_052900558.1"/>
</dbReference>
<dbReference type="SUPFAM" id="SSF57667">
    <property type="entry name" value="beta-beta-alpha zinc fingers"/>
    <property type="match status" value="4"/>
</dbReference>
<dbReference type="PROSITE" id="PS50157">
    <property type="entry name" value="ZINC_FINGER_C2H2_2"/>
    <property type="match status" value="7"/>
</dbReference>
<feature type="domain" description="C2H2-type" evidence="8">
    <location>
        <begin position="473"/>
        <end position="501"/>
    </location>
</feature>
<organism evidence="10 11">
    <name type="scientific">Galleria mellonella</name>
    <name type="common">Greater wax moth</name>
    <dbReference type="NCBI Taxonomy" id="7137"/>
    <lineage>
        <taxon>Eukaryota</taxon>
        <taxon>Metazoa</taxon>
        <taxon>Ecdysozoa</taxon>
        <taxon>Arthropoda</taxon>
        <taxon>Hexapoda</taxon>
        <taxon>Insecta</taxon>
        <taxon>Pterygota</taxon>
        <taxon>Neoptera</taxon>
        <taxon>Endopterygota</taxon>
        <taxon>Lepidoptera</taxon>
        <taxon>Glossata</taxon>
        <taxon>Ditrysia</taxon>
        <taxon>Pyraloidea</taxon>
        <taxon>Pyralidae</taxon>
        <taxon>Galleriinae</taxon>
        <taxon>Galleria</taxon>
    </lineage>
</organism>
<dbReference type="SUPFAM" id="SSF57716">
    <property type="entry name" value="Glucocorticoid receptor-like (DNA-binding domain)"/>
    <property type="match status" value="1"/>
</dbReference>
<feature type="compositionally biased region" description="Pro residues" evidence="7">
    <location>
        <begin position="123"/>
        <end position="133"/>
    </location>
</feature>
<protein>
    <submittedName>
        <fullName evidence="11">Zinc finger protein 583-like isoform X2</fullName>
    </submittedName>
</protein>
<name>A0ABM3MZB3_GALME</name>
<sequence length="514" mass="58499">MDNEPEQIFVLNSSENVPLATTQKETPATQVNLEDVLDFSTVCRTCATITEFVIPIFQGEGLQNNLAEKIHKYLPIKVSEEDELPVVVCYQCASTLLACHELAQCSRHAETALRARLPHLPRRAPPPPPPPPLAVQQNTDVEPSQTNENVEKNQPETKWQACWSNFASGSRNTEPYMSEFSEIPLDIKFEINSDHDRQSFDEDDEPLSSIAATRKTDRYNEFYRALVNFRDHFVAEHGSTECNYPDFTDSSDSEAPDGEPDAADLDIDRFDDLTERNMRKDRMDDETRRELARARTRIDGKTYYACPVCGKRLSSPHTYVFHKRIHTGERPCVCHVCGKQFRTPNGLQRHVTETHERVRRHPCRYCPKNFANSQNLKQHVRTHTGERPYACAQCGKRFTQSGSLHAHRHTHAAHFPHACPDCGARFRLRAGLARHRLRHSGERPHACRACGRAYRARHELAAHLLAHQDARPHACRLCGAAFRQRRALRHHAARLHPPPPPPVPPAPPAPPLYQ</sequence>
<feature type="region of interest" description="Disordered" evidence="7">
    <location>
        <begin position="244"/>
        <end position="265"/>
    </location>
</feature>
<proteinExistence type="predicted"/>
<feature type="compositionally biased region" description="Pro residues" evidence="7">
    <location>
        <begin position="496"/>
        <end position="514"/>
    </location>
</feature>
<reference evidence="11" key="1">
    <citation type="submission" date="2025-08" db="UniProtKB">
        <authorList>
            <consortium name="RefSeq"/>
        </authorList>
    </citation>
    <scope>IDENTIFICATION</scope>
    <source>
        <tissue evidence="11">Whole larvae</tissue>
    </source>
</reference>
<keyword evidence="1 6" id="KW-0479">Metal-binding</keyword>
<dbReference type="Pfam" id="PF07776">
    <property type="entry name" value="zf-AD"/>
    <property type="match status" value="1"/>
</dbReference>
<dbReference type="SMART" id="SM00868">
    <property type="entry name" value="zf-AD"/>
    <property type="match status" value="1"/>
</dbReference>
<dbReference type="InterPro" id="IPR012934">
    <property type="entry name" value="Znf_AD"/>
</dbReference>
<feature type="binding site" evidence="6">
    <location>
        <position position="46"/>
    </location>
    <ligand>
        <name>Zn(2+)</name>
        <dbReference type="ChEBI" id="CHEBI:29105"/>
    </ligand>
</feature>
<feature type="domain" description="C2H2-type" evidence="8">
    <location>
        <begin position="389"/>
        <end position="416"/>
    </location>
</feature>
<evidence type="ECO:0000256" key="6">
    <source>
        <dbReference type="PROSITE-ProRule" id="PRU01263"/>
    </source>
</evidence>
<dbReference type="Pfam" id="PF00096">
    <property type="entry name" value="zf-C2H2"/>
    <property type="match status" value="3"/>
</dbReference>
<evidence type="ECO:0000256" key="1">
    <source>
        <dbReference type="ARBA" id="ARBA00022723"/>
    </source>
</evidence>
<feature type="region of interest" description="Disordered" evidence="7">
    <location>
        <begin position="493"/>
        <end position="514"/>
    </location>
</feature>
<dbReference type="Gene3D" id="3.30.160.60">
    <property type="entry name" value="Classic Zinc Finger"/>
    <property type="match status" value="6"/>
</dbReference>
<dbReference type="PANTHER" id="PTHR24409:SF295">
    <property type="entry name" value="AZ2-RELATED"/>
    <property type="match status" value="1"/>
</dbReference>
<evidence type="ECO:0000256" key="5">
    <source>
        <dbReference type="PROSITE-ProRule" id="PRU00042"/>
    </source>
</evidence>
<keyword evidence="4 6" id="KW-0862">Zinc</keyword>
<evidence type="ECO:0000256" key="3">
    <source>
        <dbReference type="ARBA" id="ARBA00022771"/>
    </source>
</evidence>
<evidence type="ECO:0000256" key="7">
    <source>
        <dbReference type="SAM" id="MobiDB-lite"/>
    </source>
</evidence>
<gene>
    <name evidence="11" type="primary">LOC113511527</name>
</gene>
<evidence type="ECO:0000259" key="8">
    <source>
        <dbReference type="PROSITE" id="PS50157"/>
    </source>
</evidence>
<evidence type="ECO:0000313" key="11">
    <source>
        <dbReference type="RefSeq" id="XP_052756518.1"/>
    </source>
</evidence>
<feature type="region of interest" description="Disordered" evidence="7">
    <location>
        <begin position="119"/>
        <end position="156"/>
    </location>
</feature>
<keyword evidence="10" id="KW-1185">Reference proteome</keyword>
<feature type="domain" description="C2H2-type" evidence="8">
    <location>
        <begin position="361"/>
        <end position="388"/>
    </location>
</feature>
<dbReference type="SMART" id="SM00355">
    <property type="entry name" value="ZnF_C2H2"/>
    <property type="match status" value="7"/>
</dbReference>
<dbReference type="Proteomes" id="UP001652740">
    <property type="component" value="Unplaced"/>
</dbReference>
<feature type="binding site" evidence="6">
    <location>
        <position position="89"/>
    </location>
    <ligand>
        <name>Zn(2+)</name>
        <dbReference type="ChEBI" id="CHEBI:29105"/>
    </ligand>
</feature>
<dbReference type="GeneID" id="113511527"/>
<keyword evidence="2" id="KW-0677">Repeat</keyword>
<accession>A0ABM3MZB3</accession>
<evidence type="ECO:0000256" key="2">
    <source>
        <dbReference type="ARBA" id="ARBA00022737"/>
    </source>
</evidence>
<dbReference type="PROSITE" id="PS51915">
    <property type="entry name" value="ZAD"/>
    <property type="match status" value="1"/>
</dbReference>
<dbReference type="InterPro" id="IPR013087">
    <property type="entry name" value="Znf_C2H2_type"/>
</dbReference>
<feature type="binding site" evidence="6">
    <location>
        <position position="43"/>
    </location>
    <ligand>
        <name>Zn(2+)</name>
        <dbReference type="ChEBI" id="CHEBI:29105"/>
    </ligand>
</feature>
<feature type="domain" description="C2H2-type" evidence="8">
    <location>
        <begin position="445"/>
        <end position="472"/>
    </location>
</feature>
<feature type="binding site" evidence="6">
    <location>
        <position position="92"/>
    </location>
    <ligand>
        <name>Zn(2+)</name>
        <dbReference type="ChEBI" id="CHEBI:29105"/>
    </ligand>
</feature>
<keyword evidence="3 5" id="KW-0863">Zinc-finger</keyword>